<dbReference type="InterPro" id="IPR000182">
    <property type="entry name" value="GNAT_dom"/>
</dbReference>
<keyword evidence="2" id="KW-0012">Acyltransferase</keyword>
<name>A0ABV8EER4_9HYPH</name>
<dbReference type="SUPFAM" id="SSF55729">
    <property type="entry name" value="Acyl-CoA N-acyltransferases (Nat)"/>
    <property type="match status" value="1"/>
</dbReference>
<dbReference type="Proteomes" id="UP001595697">
    <property type="component" value="Unassembled WGS sequence"/>
</dbReference>
<evidence type="ECO:0000256" key="1">
    <source>
        <dbReference type="ARBA" id="ARBA00022679"/>
    </source>
</evidence>
<accession>A0ABV8EER4</accession>
<dbReference type="EMBL" id="JBHSBD010000098">
    <property type="protein sequence ID" value="MFC3970247.1"/>
    <property type="molecule type" value="Genomic_DNA"/>
</dbReference>
<evidence type="ECO:0000259" key="3">
    <source>
        <dbReference type="PROSITE" id="PS51186"/>
    </source>
</evidence>
<feature type="domain" description="N-acetyltransferase" evidence="3">
    <location>
        <begin position="14"/>
        <end position="147"/>
    </location>
</feature>
<dbReference type="InterPro" id="IPR050832">
    <property type="entry name" value="Bact_Acetyltransf"/>
</dbReference>
<dbReference type="Pfam" id="PF00583">
    <property type="entry name" value="Acetyltransf_1"/>
    <property type="match status" value="1"/>
</dbReference>
<evidence type="ECO:0000313" key="5">
    <source>
        <dbReference type="Proteomes" id="UP001595697"/>
    </source>
</evidence>
<evidence type="ECO:0000313" key="4">
    <source>
        <dbReference type="EMBL" id="MFC3970247.1"/>
    </source>
</evidence>
<dbReference type="InterPro" id="IPR016181">
    <property type="entry name" value="Acyl_CoA_acyltransferase"/>
</dbReference>
<keyword evidence="5" id="KW-1185">Reference proteome</keyword>
<keyword evidence="1" id="KW-0808">Transferase</keyword>
<dbReference type="PANTHER" id="PTHR43877">
    <property type="entry name" value="AMINOALKYLPHOSPHONATE N-ACETYLTRANSFERASE-RELATED-RELATED"/>
    <property type="match status" value="1"/>
</dbReference>
<organism evidence="4 5">
    <name type="scientific">Rhizobium lemnae</name>
    <dbReference type="NCBI Taxonomy" id="1214924"/>
    <lineage>
        <taxon>Bacteria</taxon>
        <taxon>Pseudomonadati</taxon>
        <taxon>Pseudomonadota</taxon>
        <taxon>Alphaproteobacteria</taxon>
        <taxon>Hyphomicrobiales</taxon>
        <taxon>Rhizobiaceae</taxon>
        <taxon>Rhizobium/Agrobacterium group</taxon>
        <taxon>Rhizobium</taxon>
    </lineage>
</organism>
<dbReference type="CDD" id="cd04301">
    <property type="entry name" value="NAT_SF"/>
    <property type="match status" value="1"/>
</dbReference>
<proteinExistence type="predicted"/>
<dbReference type="PROSITE" id="PS51186">
    <property type="entry name" value="GNAT"/>
    <property type="match status" value="1"/>
</dbReference>
<reference evidence="5" key="1">
    <citation type="journal article" date="2019" name="Int. J. Syst. Evol. Microbiol.">
        <title>The Global Catalogue of Microorganisms (GCM) 10K type strain sequencing project: providing services to taxonomists for standard genome sequencing and annotation.</title>
        <authorList>
            <consortium name="The Broad Institute Genomics Platform"/>
            <consortium name="The Broad Institute Genome Sequencing Center for Infectious Disease"/>
            <person name="Wu L."/>
            <person name="Ma J."/>
        </authorList>
    </citation>
    <scope>NUCLEOTIDE SEQUENCE [LARGE SCALE GENOMIC DNA]</scope>
    <source>
        <strain evidence="5">TBRC 5781</strain>
    </source>
</reference>
<sequence>MTSASDSHLLMAGTTISHIAPADTLDIRQIVLWPSMRREELMLKEDADGMHFGASSDGALVAVISLFETPNGIRFRKFATLPEWQGKGVGTQLLTHAIEWSRKKGERRIWCDARVSALPFYARHGFAAEGGVFEKSGVAYTVMSREL</sequence>
<gene>
    <name evidence="4" type="ORF">ACFOVS_19340</name>
</gene>
<protein>
    <submittedName>
        <fullName evidence="4">GNAT family N-acetyltransferase</fullName>
    </submittedName>
</protein>
<dbReference type="PANTHER" id="PTHR43877:SF1">
    <property type="entry name" value="ACETYLTRANSFERASE"/>
    <property type="match status" value="1"/>
</dbReference>
<dbReference type="Gene3D" id="3.40.630.30">
    <property type="match status" value="1"/>
</dbReference>
<dbReference type="RefSeq" id="WP_247260439.1">
    <property type="nucleotide sequence ID" value="NZ_JALJQZ010000009.1"/>
</dbReference>
<evidence type="ECO:0000256" key="2">
    <source>
        <dbReference type="ARBA" id="ARBA00023315"/>
    </source>
</evidence>
<comment type="caution">
    <text evidence="4">The sequence shown here is derived from an EMBL/GenBank/DDBJ whole genome shotgun (WGS) entry which is preliminary data.</text>
</comment>